<organism evidence="12 13">
    <name type="scientific">Arenicella xantha</name>
    <dbReference type="NCBI Taxonomy" id="644221"/>
    <lineage>
        <taxon>Bacteria</taxon>
        <taxon>Pseudomonadati</taxon>
        <taxon>Pseudomonadota</taxon>
        <taxon>Gammaproteobacteria</taxon>
        <taxon>Arenicellales</taxon>
        <taxon>Arenicellaceae</taxon>
        <taxon>Arenicella</taxon>
    </lineage>
</organism>
<dbReference type="InterPro" id="IPR037066">
    <property type="entry name" value="Plug_dom_sf"/>
</dbReference>
<evidence type="ECO:0000259" key="10">
    <source>
        <dbReference type="Pfam" id="PF00593"/>
    </source>
</evidence>
<dbReference type="PROSITE" id="PS52016">
    <property type="entry name" value="TONB_DEPENDENT_REC_3"/>
    <property type="match status" value="1"/>
</dbReference>
<dbReference type="Gene3D" id="2.40.170.20">
    <property type="entry name" value="TonB-dependent receptor, beta-barrel domain"/>
    <property type="match status" value="1"/>
</dbReference>
<dbReference type="PANTHER" id="PTHR32552:SF83">
    <property type="entry name" value="BLR3904 PROTEIN"/>
    <property type="match status" value="1"/>
</dbReference>
<evidence type="ECO:0000313" key="12">
    <source>
        <dbReference type="EMBL" id="RBP48877.1"/>
    </source>
</evidence>
<dbReference type="EMBL" id="QNRT01000005">
    <property type="protein sequence ID" value="RBP48877.1"/>
    <property type="molecule type" value="Genomic_DNA"/>
</dbReference>
<evidence type="ECO:0000256" key="3">
    <source>
        <dbReference type="ARBA" id="ARBA00022452"/>
    </source>
</evidence>
<dbReference type="Gene3D" id="2.170.130.10">
    <property type="entry name" value="TonB-dependent receptor, plug domain"/>
    <property type="match status" value="1"/>
</dbReference>
<feature type="domain" description="TonB-dependent receptor-like beta-barrel" evidence="10">
    <location>
        <begin position="266"/>
        <end position="746"/>
    </location>
</feature>
<evidence type="ECO:0000256" key="8">
    <source>
        <dbReference type="PROSITE-ProRule" id="PRU01360"/>
    </source>
</evidence>
<comment type="similarity">
    <text evidence="8 9">Belongs to the TonB-dependent receptor family.</text>
</comment>
<keyword evidence="2 8" id="KW-0813">Transport</keyword>
<keyword evidence="12" id="KW-0675">Receptor</keyword>
<keyword evidence="3 8" id="KW-1134">Transmembrane beta strand</keyword>
<evidence type="ECO:0000256" key="5">
    <source>
        <dbReference type="ARBA" id="ARBA00023077"/>
    </source>
</evidence>
<evidence type="ECO:0000259" key="11">
    <source>
        <dbReference type="Pfam" id="PF07715"/>
    </source>
</evidence>
<gene>
    <name evidence="12" type="ORF">DFR28_105216</name>
</gene>
<dbReference type="InterPro" id="IPR039426">
    <property type="entry name" value="TonB-dep_rcpt-like"/>
</dbReference>
<name>A0A395JIW3_9GAMM</name>
<comment type="caution">
    <text evidence="12">The sequence shown here is derived from an EMBL/GenBank/DDBJ whole genome shotgun (WGS) entry which is preliminary data.</text>
</comment>
<sequence>MSIETGKQNKPLSLRARNTGSSFAQSAVALAIGVAGSGVGSVSAQENQDDSSVSDTNAIELIEVYGQRTAPYKALRSGDERRGAALADTPQTLTILTQTQIEDSGKTDLKEILAAQSGITLGTGENGNAFGDRYIIRGHEARSDVFVDGVRDPGMTTRESFATEQIEITKGPSSTFAGRGSSGGAVNGISKQANAQQDFSMVKGGVGSDGYHRVTLDSNHVINDRVAVRANLLHAEEEVPDRDPASKERIGGLLSAKFQVTDQFSLLADYYHLEANDVPDLGSYFDQATRKPVSDIAAYSQDSDFLETQVDAFTFKADYQFTDNLRLQNATRFGKTDNGYIVTGLRGTARSEGDPVAPGVATASLSTHQGWQEVDYTVNQTNLFWDLAQGDVEHKLVFGFEYSDEQVANGVFNTENTGATNCVVSGRGGDSEGYCAIDANGNYVTNLNSLLGRTFERGSQDSDFNVETISAYVMDSVMLNDRWSGFFGVRYDDFDYSNRVVSRGNETEYDYSDGMWNGHAGIVRALGDNGNVYLTYSTATNINGGESDVGGSCGYGGLCGDPDQVGLSDPEQVTNFELGTKWELFDDRLLATAALFSITKDDVMESVGDSYSTLGTLNTGKNRVQGIELSLTGAITEKLSAQFNAAFMDSEVLEAFNPEQVGLALSNFADNHAYLQLRYDATTQFSFGGAITYKSEMYGGQPDTAAGFNQEIGDYSIVVPSYQVVDLFVNYYPSEKVNLKLSLNNVTDEEYWTAAYRSGAFMYLGEAQSVRATLTYNF</sequence>
<dbReference type="InParanoid" id="A0A395JIW3"/>
<keyword evidence="4 8" id="KW-0812">Transmembrane</keyword>
<reference evidence="12 13" key="1">
    <citation type="submission" date="2018-06" db="EMBL/GenBank/DDBJ databases">
        <title>Genomic Encyclopedia of Type Strains, Phase IV (KMG-IV): sequencing the most valuable type-strain genomes for metagenomic binning, comparative biology and taxonomic classification.</title>
        <authorList>
            <person name="Goeker M."/>
        </authorList>
    </citation>
    <scope>NUCLEOTIDE SEQUENCE [LARGE SCALE GENOMIC DNA]</scope>
    <source>
        <strain evidence="12 13">DSM 24032</strain>
    </source>
</reference>
<dbReference type="GO" id="GO:0009279">
    <property type="term" value="C:cell outer membrane"/>
    <property type="evidence" value="ECO:0007669"/>
    <property type="project" value="UniProtKB-SubCell"/>
</dbReference>
<keyword evidence="13" id="KW-1185">Reference proteome</keyword>
<dbReference type="RefSeq" id="WP_113955469.1">
    <property type="nucleotide sequence ID" value="NZ_QNRT01000005.1"/>
</dbReference>
<dbReference type="Pfam" id="PF00593">
    <property type="entry name" value="TonB_dep_Rec_b-barrel"/>
    <property type="match status" value="1"/>
</dbReference>
<evidence type="ECO:0000256" key="2">
    <source>
        <dbReference type="ARBA" id="ARBA00022448"/>
    </source>
</evidence>
<evidence type="ECO:0000256" key="1">
    <source>
        <dbReference type="ARBA" id="ARBA00004571"/>
    </source>
</evidence>
<feature type="domain" description="TonB-dependent receptor plug" evidence="11">
    <location>
        <begin position="86"/>
        <end position="185"/>
    </location>
</feature>
<dbReference type="InterPro" id="IPR000531">
    <property type="entry name" value="Beta-barrel_TonB"/>
</dbReference>
<evidence type="ECO:0000256" key="4">
    <source>
        <dbReference type="ARBA" id="ARBA00022692"/>
    </source>
</evidence>
<protein>
    <submittedName>
        <fullName evidence="12">Catecholate siderophore receptor</fullName>
    </submittedName>
</protein>
<evidence type="ECO:0000256" key="9">
    <source>
        <dbReference type="RuleBase" id="RU003357"/>
    </source>
</evidence>
<evidence type="ECO:0000313" key="13">
    <source>
        <dbReference type="Proteomes" id="UP000253083"/>
    </source>
</evidence>
<dbReference type="FunCoup" id="A0A395JIW3">
    <property type="interactions" value="113"/>
</dbReference>
<evidence type="ECO:0000256" key="6">
    <source>
        <dbReference type="ARBA" id="ARBA00023136"/>
    </source>
</evidence>
<comment type="subcellular location">
    <subcellularLocation>
        <location evidence="1 8">Cell outer membrane</location>
        <topology evidence="1 8">Multi-pass membrane protein</topology>
    </subcellularLocation>
</comment>
<dbReference type="InterPro" id="IPR012910">
    <property type="entry name" value="Plug_dom"/>
</dbReference>
<dbReference type="CDD" id="cd01347">
    <property type="entry name" value="ligand_gated_channel"/>
    <property type="match status" value="1"/>
</dbReference>
<dbReference type="GO" id="GO:0015344">
    <property type="term" value="F:siderophore uptake transmembrane transporter activity"/>
    <property type="evidence" value="ECO:0007669"/>
    <property type="project" value="TreeGrafter"/>
</dbReference>
<accession>A0A395JIW3</accession>
<dbReference type="PANTHER" id="PTHR32552">
    <property type="entry name" value="FERRICHROME IRON RECEPTOR-RELATED"/>
    <property type="match status" value="1"/>
</dbReference>
<dbReference type="Proteomes" id="UP000253083">
    <property type="component" value="Unassembled WGS sequence"/>
</dbReference>
<dbReference type="AlphaFoldDB" id="A0A395JIW3"/>
<keyword evidence="5 9" id="KW-0798">TonB box</keyword>
<dbReference type="OrthoDB" id="9790771at2"/>
<proteinExistence type="inferred from homology"/>
<evidence type="ECO:0000256" key="7">
    <source>
        <dbReference type="ARBA" id="ARBA00023237"/>
    </source>
</evidence>
<keyword evidence="6 8" id="KW-0472">Membrane</keyword>
<dbReference type="Pfam" id="PF07715">
    <property type="entry name" value="Plug"/>
    <property type="match status" value="1"/>
</dbReference>
<dbReference type="SUPFAM" id="SSF56935">
    <property type="entry name" value="Porins"/>
    <property type="match status" value="1"/>
</dbReference>
<dbReference type="InterPro" id="IPR036942">
    <property type="entry name" value="Beta-barrel_TonB_sf"/>
</dbReference>
<keyword evidence="7 8" id="KW-0998">Cell outer membrane</keyword>